<dbReference type="InterPro" id="IPR007050">
    <property type="entry name" value="HTH_bacterioopsin"/>
</dbReference>
<comment type="caution">
    <text evidence="5">The sequence shown here is derived from an EMBL/GenBank/DDBJ whole genome shotgun (WGS) entry which is preliminary data.</text>
</comment>
<feature type="domain" description="HTH bat-type" evidence="3">
    <location>
        <begin position="160"/>
        <end position="212"/>
    </location>
</feature>
<evidence type="ECO:0000313" key="6">
    <source>
        <dbReference type="Proteomes" id="UP000011602"/>
    </source>
</evidence>
<protein>
    <submittedName>
        <fullName evidence="5">Bacterio-opsin activator HTH domain-containing protein</fullName>
    </submittedName>
</protein>
<evidence type="ECO:0000256" key="2">
    <source>
        <dbReference type="ARBA" id="ARBA00023163"/>
    </source>
</evidence>
<reference evidence="5 6" key="1">
    <citation type="journal article" date="2014" name="PLoS Genet.">
        <title>Phylogenetically driven sequencing of extremely halophilic archaea reveals strategies for static and dynamic osmo-response.</title>
        <authorList>
            <person name="Becker E.A."/>
            <person name="Seitzer P.M."/>
            <person name="Tritt A."/>
            <person name="Larsen D."/>
            <person name="Krusor M."/>
            <person name="Yao A.I."/>
            <person name="Wu D."/>
            <person name="Madern D."/>
            <person name="Eisen J.A."/>
            <person name="Darling A.E."/>
            <person name="Facciotti M.T."/>
        </authorList>
    </citation>
    <scope>NUCLEOTIDE SEQUENCE [LARGE SCALE GENOMIC DNA]</scope>
    <source>
        <strain evidence="5 6">JCM 12255</strain>
    </source>
</reference>
<dbReference type="eggNOG" id="arCOG02274">
    <property type="taxonomic scope" value="Archaea"/>
</dbReference>
<accession>L9WQP6</accession>
<feature type="domain" description="HVO-0513-like N-terminal" evidence="4">
    <location>
        <begin position="16"/>
        <end position="145"/>
    </location>
</feature>
<evidence type="ECO:0000313" key="5">
    <source>
        <dbReference type="EMBL" id="ELY51722.1"/>
    </source>
</evidence>
<dbReference type="PANTHER" id="PTHR34236">
    <property type="entry name" value="DIMETHYL SULFOXIDE REDUCTASE TRANSCRIPTIONAL ACTIVATOR"/>
    <property type="match status" value="1"/>
</dbReference>
<keyword evidence="6" id="KW-1185">Reference proteome</keyword>
<dbReference type="Pfam" id="PF04967">
    <property type="entry name" value="HTH_10"/>
    <property type="match status" value="1"/>
</dbReference>
<dbReference type="RefSeq" id="WP_007260735.1">
    <property type="nucleotide sequence ID" value="NZ_AOHZ01000081.1"/>
</dbReference>
<evidence type="ECO:0000259" key="3">
    <source>
        <dbReference type="Pfam" id="PF04967"/>
    </source>
</evidence>
<evidence type="ECO:0000259" key="4">
    <source>
        <dbReference type="Pfam" id="PF24278"/>
    </source>
</evidence>
<sequence length="229" mass="25977">MRHYDVRLSPPTGWFHPFEERLERTEGVRRVAIHRVRRLDDDWGVVLYELAGDRERAETVLEAELDSLGYWIEAFDGRIFVCAECELTETVDDLLGISRAHPVFVDPPMTYTRDGDLQVTVVATEDAFQQALAAVPDDVSVTLETKQPFEPEENVFLAKLTPTQRRLFETAIDLGYYGSPRETTYEKIGSEVDLAGGTVGEHLRKIEAKLVKHVVSEPVVESNQRTTTQ</sequence>
<organism evidence="5 6">
    <name type="scientific">Natronolimnohabitans innermongolicus JCM 12255</name>
    <dbReference type="NCBI Taxonomy" id="1227499"/>
    <lineage>
        <taxon>Archaea</taxon>
        <taxon>Methanobacteriati</taxon>
        <taxon>Methanobacteriota</taxon>
        <taxon>Stenosarchaea group</taxon>
        <taxon>Halobacteria</taxon>
        <taxon>Halobacteriales</taxon>
        <taxon>Natrialbaceae</taxon>
        <taxon>Natronolimnohabitans</taxon>
    </lineage>
</organism>
<dbReference type="Proteomes" id="UP000011602">
    <property type="component" value="Unassembled WGS sequence"/>
</dbReference>
<dbReference type="PANTHER" id="PTHR34236:SF1">
    <property type="entry name" value="DIMETHYL SULFOXIDE REDUCTASE TRANSCRIPTIONAL ACTIVATOR"/>
    <property type="match status" value="1"/>
</dbReference>
<dbReference type="EMBL" id="AOHZ01000081">
    <property type="protein sequence ID" value="ELY51722.1"/>
    <property type="molecule type" value="Genomic_DNA"/>
</dbReference>
<proteinExistence type="predicted"/>
<dbReference type="PATRIC" id="fig|1227499.3.peg.3567"/>
<name>L9WQP6_9EURY</name>
<keyword evidence="2" id="KW-0804">Transcription</keyword>
<dbReference type="OrthoDB" id="27447at2157"/>
<dbReference type="AlphaFoldDB" id="L9WQP6"/>
<dbReference type="InterPro" id="IPR056493">
    <property type="entry name" value="HVO_0513_N"/>
</dbReference>
<keyword evidence="1" id="KW-0805">Transcription regulation</keyword>
<gene>
    <name evidence="5" type="ORF">C493_17371</name>
</gene>
<dbReference type="STRING" id="1227499.C493_17371"/>
<evidence type="ECO:0000256" key="1">
    <source>
        <dbReference type="ARBA" id="ARBA00023015"/>
    </source>
</evidence>
<dbReference type="Pfam" id="PF24278">
    <property type="entry name" value="HVO_0513_N"/>
    <property type="match status" value="1"/>
</dbReference>